<evidence type="ECO:0000313" key="2">
    <source>
        <dbReference type="EMBL" id="MBB6005611.1"/>
    </source>
</evidence>
<dbReference type="AlphaFoldDB" id="A0A841F1E1"/>
<protein>
    <submittedName>
        <fullName evidence="2">mRNA-degrading endonuclease RelE of RelBE toxin-antitoxin system</fullName>
    </submittedName>
</protein>
<dbReference type="InterPro" id="IPR035093">
    <property type="entry name" value="RelE/ParE_toxin_dom_sf"/>
</dbReference>
<sequence length="108" mass="12161">MSYKIELTDNFKKEAKKLIKKYASLRSELAELGKELAENPTLGTPLGNDVYRIRLSIASKNKGKSGGARLISFVKIIDETVYLLSIYNKGDRDSISDKEIEGLMKDYL</sequence>
<dbReference type="Pfam" id="PF06296">
    <property type="entry name" value="RelE"/>
    <property type="match status" value="1"/>
</dbReference>
<keyword evidence="1" id="KW-0175">Coiled coil</keyword>
<dbReference type="InterPro" id="IPR009387">
    <property type="entry name" value="HigB-2"/>
</dbReference>
<proteinExistence type="predicted"/>
<dbReference type="RefSeq" id="WP_184137586.1">
    <property type="nucleotide sequence ID" value="NZ_JACHKT010000051.1"/>
</dbReference>
<dbReference type="EMBL" id="JACHKT010000051">
    <property type="protein sequence ID" value="MBB6005611.1"/>
    <property type="molecule type" value="Genomic_DNA"/>
</dbReference>
<evidence type="ECO:0000256" key="1">
    <source>
        <dbReference type="SAM" id="Coils"/>
    </source>
</evidence>
<keyword evidence="2" id="KW-0255">Endonuclease</keyword>
<evidence type="ECO:0000313" key="3">
    <source>
        <dbReference type="Proteomes" id="UP000524404"/>
    </source>
</evidence>
<dbReference type="GO" id="GO:0004519">
    <property type="term" value="F:endonuclease activity"/>
    <property type="evidence" value="ECO:0007669"/>
    <property type="project" value="UniProtKB-KW"/>
</dbReference>
<comment type="caution">
    <text evidence="2">The sequence shown here is derived from an EMBL/GenBank/DDBJ whole genome shotgun (WGS) entry which is preliminary data.</text>
</comment>
<dbReference type="Gene3D" id="3.30.2310.20">
    <property type="entry name" value="RelE-like"/>
    <property type="match status" value="1"/>
</dbReference>
<dbReference type="Proteomes" id="UP000524404">
    <property type="component" value="Unassembled WGS sequence"/>
</dbReference>
<organism evidence="2 3">
    <name type="scientific">Arcicella rosea</name>
    <dbReference type="NCBI Taxonomy" id="502909"/>
    <lineage>
        <taxon>Bacteria</taxon>
        <taxon>Pseudomonadati</taxon>
        <taxon>Bacteroidota</taxon>
        <taxon>Cytophagia</taxon>
        <taxon>Cytophagales</taxon>
        <taxon>Flectobacillaceae</taxon>
        <taxon>Arcicella</taxon>
    </lineage>
</organism>
<name>A0A841F1E1_9BACT</name>
<keyword evidence="2" id="KW-0378">Hydrolase</keyword>
<gene>
    <name evidence="2" type="ORF">HNP25_004285</name>
</gene>
<reference evidence="2 3" key="1">
    <citation type="submission" date="2020-08" db="EMBL/GenBank/DDBJ databases">
        <title>Functional genomics of gut bacteria from endangered species of beetles.</title>
        <authorList>
            <person name="Carlos-Shanley C."/>
        </authorList>
    </citation>
    <scope>NUCLEOTIDE SEQUENCE [LARGE SCALE GENOMIC DNA]</scope>
    <source>
        <strain evidence="2 3">S00070</strain>
    </source>
</reference>
<keyword evidence="3" id="KW-1185">Reference proteome</keyword>
<keyword evidence="2" id="KW-0540">Nuclease</keyword>
<accession>A0A841F1E1</accession>
<feature type="coiled-coil region" evidence="1">
    <location>
        <begin position="8"/>
        <end position="35"/>
    </location>
</feature>